<dbReference type="Pfam" id="PF00892">
    <property type="entry name" value="EamA"/>
    <property type="match status" value="2"/>
</dbReference>
<feature type="transmembrane region" description="Helical" evidence="6">
    <location>
        <begin position="266"/>
        <end position="286"/>
    </location>
</feature>
<feature type="transmembrane region" description="Helical" evidence="6">
    <location>
        <begin position="239"/>
        <end position="260"/>
    </location>
</feature>
<keyword evidence="9" id="KW-1185">Reference proteome</keyword>
<keyword evidence="4 6" id="KW-1133">Transmembrane helix</keyword>
<dbReference type="KEGG" id="theu:HPC62_22565"/>
<dbReference type="InterPro" id="IPR037185">
    <property type="entry name" value="EmrE-like"/>
</dbReference>
<dbReference type="PANTHER" id="PTHR32322">
    <property type="entry name" value="INNER MEMBRANE TRANSPORTER"/>
    <property type="match status" value="1"/>
</dbReference>
<feature type="transmembrane region" description="Helical" evidence="6">
    <location>
        <begin position="208"/>
        <end position="227"/>
    </location>
</feature>
<evidence type="ECO:0000259" key="7">
    <source>
        <dbReference type="Pfam" id="PF00892"/>
    </source>
</evidence>
<gene>
    <name evidence="8" type="ORF">HPC62_22565</name>
</gene>
<dbReference type="EMBL" id="CP053661">
    <property type="protein sequence ID" value="QKD84598.1"/>
    <property type="molecule type" value="Genomic_DNA"/>
</dbReference>
<feature type="transmembrane region" description="Helical" evidence="6">
    <location>
        <begin position="15"/>
        <end position="34"/>
    </location>
</feature>
<feature type="transmembrane region" description="Helical" evidence="6">
    <location>
        <begin position="128"/>
        <end position="146"/>
    </location>
</feature>
<evidence type="ECO:0000313" key="9">
    <source>
        <dbReference type="Proteomes" id="UP000505210"/>
    </source>
</evidence>
<evidence type="ECO:0000256" key="6">
    <source>
        <dbReference type="SAM" id="Phobius"/>
    </source>
</evidence>
<sequence length="358" mass="37528">MSFNPSTPALAKSPIVLVAPFFFLGTAMVVMKFVLPHTTPLFLAGFRLLPAGLLVLLVGAIAKLPQPQGWKAWSWIALFGLVDGALFQGFLSEGLVHTGAGLGAVLIDAQPMIVAVLSRFLLNDVIGLWGWIGLAIGVLGVALCGLPEAAIQSTLQGNLSLPSGAFSWATLMQSGELLMILAALAMSFGTIIVTYVRKHADPIVGTGWHMIIGAVPLLLLSALTEAGQVSGLNLGDWAGLGYTTIFGTAITYGMFFYLAATGNVTSVSALIFLTPVFALLFSNLTLGEQLTRQEWIGVVLTLVSVYLVNQRHELAAKFAGSSPVVVALREGAVEAATVNSSVHPSVNPSVNPPPHSDS</sequence>
<keyword evidence="5 6" id="KW-0472">Membrane</keyword>
<evidence type="ECO:0000256" key="2">
    <source>
        <dbReference type="ARBA" id="ARBA00007362"/>
    </source>
</evidence>
<evidence type="ECO:0000256" key="5">
    <source>
        <dbReference type="ARBA" id="ARBA00023136"/>
    </source>
</evidence>
<feature type="transmembrane region" description="Helical" evidence="6">
    <location>
        <begin position="41"/>
        <end position="61"/>
    </location>
</feature>
<dbReference type="InterPro" id="IPR000620">
    <property type="entry name" value="EamA_dom"/>
</dbReference>
<dbReference type="SUPFAM" id="SSF103481">
    <property type="entry name" value="Multidrug resistance efflux transporter EmrE"/>
    <property type="match status" value="2"/>
</dbReference>
<feature type="transmembrane region" description="Helical" evidence="6">
    <location>
        <begin position="103"/>
        <end position="122"/>
    </location>
</feature>
<dbReference type="AlphaFoldDB" id="A0A6M8BCY0"/>
<feature type="transmembrane region" description="Helical" evidence="6">
    <location>
        <begin position="73"/>
        <end position="91"/>
    </location>
</feature>
<comment type="similarity">
    <text evidence="2">Belongs to the EamA transporter family.</text>
</comment>
<reference evidence="8 9" key="1">
    <citation type="submission" date="2020-05" db="EMBL/GenBank/DDBJ databases">
        <title>Complete genome sequence of of a novel Thermoleptolyngbya strain isolated from hot springs of Ganzi, Sichuan China.</title>
        <authorList>
            <person name="Tang J."/>
            <person name="Daroch M."/>
            <person name="Li L."/>
            <person name="Waleron K."/>
            <person name="Waleron M."/>
            <person name="Waleron M."/>
        </authorList>
    </citation>
    <scope>NUCLEOTIDE SEQUENCE [LARGE SCALE GENOMIC DNA]</scope>
    <source>
        <strain evidence="8 9">PKUAC-SCTA183</strain>
    </source>
</reference>
<evidence type="ECO:0000256" key="4">
    <source>
        <dbReference type="ARBA" id="ARBA00022989"/>
    </source>
</evidence>
<feature type="domain" description="EamA" evidence="7">
    <location>
        <begin position="15"/>
        <end position="143"/>
    </location>
</feature>
<name>A0A6M8BCY0_9CYAN</name>
<organism evidence="8 9">
    <name type="scientific">Thermoleptolyngbya sichuanensis A183</name>
    <dbReference type="NCBI Taxonomy" id="2737172"/>
    <lineage>
        <taxon>Bacteria</taxon>
        <taxon>Bacillati</taxon>
        <taxon>Cyanobacteriota</taxon>
        <taxon>Cyanophyceae</taxon>
        <taxon>Oculatellales</taxon>
        <taxon>Oculatellaceae</taxon>
        <taxon>Thermoleptolyngbya</taxon>
        <taxon>Thermoleptolyngbya sichuanensis</taxon>
    </lineage>
</organism>
<dbReference type="GO" id="GO:0016020">
    <property type="term" value="C:membrane"/>
    <property type="evidence" value="ECO:0007669"/>
    <property type="project" value="UniProtKB-SubCell"/>
</dbReference>
<feature type="transmembrane region" description="Helical" evidence="6">
    <location>
        <begin position="177"/>
        <end position="196"/>
    </location>
</feature>
<evidence type="ECO:0000256" key="3">
    <source>
        <dbReference type="ARBA" id="ARBA00022692"/>
    </source>
</evidence>
<evidence type="ECO:0000313" key="8">
    <source>
        <dbReference type="EMBL" id="QKD84598.1"/>
    </source>
</evidence>
<keyword evidence="3 6" id="KW-0812">Transmembrane</keyword>
<comment type="subcellular location">
    <subcellularLocation>
        <location evidence="1">Membrane</location>
        <topology evidence="1">Multi-pass membrane protein</topology>
    </subcellularLocation>
</comment>
<proteinExistence type="inferred from homology"/>
<evidence type="ECO:0000256" key="1">
    <source>
        <dbReference type="ARBA" id="ARBA00004141"/>
    </source>
</evidence>
<dbReference type="InterPro" id="IPR050638">
    <property type="entry name" value="AA-Vitamin_Transporters"/>
</dbReference>
<dbReference type="RefSeq" id="WP_172358616.1">
    <property type="nucleotide sequence ID" value="NZ_CP053661.1"/>
</dbReference>
<accession>A0A6M8BCY0</accession>
<dbReference type="Proteomes" id="UP000505210">
    <property type="component" value="Chromosome"/>
</dbReference>
<dbReference type="PANTHER" id="PTHR32322:SF2">
    <property type="entry name" value="EAMA DOMAIN-CONTAINING PROTEIN"/>
    <property type="match status" value="1"/>
</dbReference>
<feature type="domain" description="EamA" evidence="7">
    <location>
        <begin position="174"/>
        <end position="309"/>
    </location>
</feature>
<protein>
    <submittedName>
        <fullName evidence="8">DMT family transporter</fullName>
    </submittedName>
</protein>